<sequence>MDYSTYLATIRTSIGVPPDESRNDGRFVDDDLNADKTFKDVGTLYILEHVANLSIHACRDTSICTPYGWLSVYQLQCAPTEGHNGKNLASLRSPALLIHFTGRTIIKDSARVFFPSKLATAGSQGDGHARLDRGRWRSDQVVKRSYGHAAAEGHASEARKDRAVGTKVGANKLITGLREGCLKRHYTANVATNSTRSNIIAVLESAGLHGMIDDEGCSSDTKPACGTTPALIFGASPAFLLALTAAATREEGTVQMDLSFPRNATYATSSYFPIVFAQTNSTPAIYLRDRLNILIFPYPHTEEDWIDPPRLITYHFDMQHLTYPSDAPLFITRGFNITDDGVWLLRWRWSWDTCSTNSDTPPGDPAGSARSVAGNLVFTTRASAPTLDLVAATRDASCSDDSWVVLNVTDTLDVERKYWDPIGRCPVVADSGPAMNRCPALIDSAAASKVSDALASQRCEAASPADDCRPDDHEGAAGRIVVGTARFDAVCASHMGSNVRFESGVPSTPRRYMQRQHVIKASNVLAIVLVSRTL</sequence>
<proteinExistence type="predicted"/>
<organism evidence="1 2">
    <name type="scientific">Boeremia exigua</name>
    <dbReference type="NCBI Taxonomy" id="749465"/>
    <lineage>
        <taxon>Eukaryota</taxon>
        <taxon>Fungi</taxon>
        <taxon>Dikarya</taxon>
        <taxon>Ascomycota</taxon>
        <taxon>Pezizomycotina</taxon>
        <taxon>Dothideomycetes</taxon>
        <taxon>Pleosporomycetidae</taxon>
        <taxon>Pleosporales</taxon>
        <taxon>Pleosporineae</taxon>
        <taxon>Didymellaceae</taxon>
        <taxon>Boeremia</taxon>
    </lineage>
</organism>
<reference evidence="1" key="1">
    <citation type="submission" date="2022-11" db="EMBL/GenBank/DDBJ databases">
        <title>Genome Sequence of Boeremia exigua.</title>
        <authorList>
            <person name="Buettner E."/>
        </authorList>
    </citation>
    <scope>NUCLEOTIDE SEQUENCE</scope>
    <source>
        <strain evidence="1">CU02</strain>
    </source>
</reference>
<dbReference type="EMBL" id="JAPHNI010000317">
    <property type="protein sequence ID" value="KAJ8112536.1"/>
    <property type="molecule type" value="Genomic_DNA"/>
</dbReference>
<protein>
    <submittedName>
        <fullName evidence="1">Uncharacterized protein</fullName>
    </submittedName>
</protein>
<dbReference type="Proteomes" id="UP001153331">
    <property type="component" value="Unassembled WGS sequence"/>
</dbReference>
<comment type="caution">
    <text evidence="1">The sequence shown here is derived from an EMBL/GenBank/DDBJ whole genome shotgun (WGS) entry which is preliminary data.</text>
</comment>
<keyword evidence="2" id="KW-1185">Reference proteome</keyword>
<evidence type="ECO:0000313" key="1">
    <source>
        <dbReference type="EMBL" id="KAJ8112536.1"/>
    </source>
</evidence>
<evidence type="ECO:0000313" key="2">
    <source>
        <dbReference type="Proteomes" id="UP001153331"/>
    </source>
</evidence>
<name>A0ACC2IBL6_9PLEO</name>
<gene>
    <name evidence="1" type="ORF">OPT61_g5118</name>
</gene>
<accession>A0ACC2IBL6</accession>